<evidence type="ECO:0000313" key="3">
    <source>
        <dbReference type="Proteomes" id="UP001167160"/>
    </source>
</evidence>
<keyword evidence="3" id="KW-1185">Reference proteome</keyword>
<dbReference type="Proteomes" id="UP001167160">
    <property type="component" value="Unassembled WGS sequence"/>
</dbReference>
<feature type="region of interest" description="Disordered" evidence="1">
    <location>
        <begin position="1"/>
        <end position="30"/>
    </location>
</feature>
<dbReference type="RefSeq" id="WP_251418353.1">
    <property type="nucleotide sequence ID" value="NZ_JAMQGM010000049.1"/>
</dbReference>
<name>A0ABT0XBX8_9ACTN</name>
<feature type="compositionally biased region" description="Polar residues" evidence="1">
    <location>
        <begin position="1"/>
        <end position="11"/>
    </location>
</feature>
<evidence type="ECO:0000256" key="1">
    <source>
        <dbReference type="SAM" id="MobiDB-lite"/>
    </source>
</evidence>
<gene>
    <name evidence="2" type="ORF">M1E25_21715</name>
</gene>
<organism evidence="2 3">
    <name type="scientific">Streptomyces meridianus</name>
    <dbReference type="NCBI Taxonomy" id="2938945"/>
    <lineage>
        <taxon>Bacteria</taxon>
        <taxon>Bacillati</taxon>
        <taxon>Actinomycetota</taxon>
        <taxon>Actinomycetes</taxon>
        <taxon>Kitasatosporales</taxon>
        <taxon>Streptomycetaceae</taxon>
        <taxon>Streptomyces</taxon>
    </lineage>
</organism>
<dbReference type="EMBL" id="JAMQGM010000049">
    <property type="protein sequence ID" value="MCM2579929.1"/>
    <property type="molecule type" value="Genomic_DNA"/>
</dbReference>
<proteinExistence type="predicted"/>
<reference evidence="2" key="1">
    <citation type="journal article" date="2023" name="Int. J. Syst. Evol. Microbiol.">
        <title>Streptomyces meridianus sp. nov. isolated from brackish water of the Tagus estuary in Alcochete, Portugal.</title>
        <authorList>
            <person name="Santos J.D.N."/>
            <person name="Klimek D."/>
            <person name="Calusinska M."/>
            <person name="Lobo Da Cunha A."/>
            <person name="Catita J."/>
            <person name="Goncalves H."/>
            <person name="Gonzalez I."/>
            <person name="Reyes F."/>
            <person name="Lage O.M."/>
        </authorList>
    </citation>
    <scope>NUCLEOTIDE SEQUENCE</scope>
    <source>
        <strain evidence="2">MTZ3.1</strain>
    </source>
</reference>
<sequence>MNVSADPQQVHPSAGNVLAPPQPTRQPEHTLPATDVHRIDLHAALIAAGVPPMPGDAWAVRQIAGLDSATVGAVVAWLETSRR</sequence>
<protein>
    <submittedName>
        <fullName evidence="2">Uncharacterized protein</fullName>
    </submittedName>
</protein>
<evidence type="ECO:0000313" key="2">
    <source>
        <dbReference type="EMBL" id="MCM2579929.1"/>
    </source>
</evidence>
<comment type="caution">
    <text evidence="2">The sequence shown here is derived from an EMBL/GenBank/DDBJ whole genome shotgun (WGS) entry which is preliminary data.</text>
</comment>
<accession>A0ABT0XBX8</accession>